<evidence type="ECO:0000313" key="1">
    <source>
        <dbReference type="EMBL" id="OTF82477.1"/>
    </source>
</evidence>
<reference evidence="1 2" key="1">
    <citation type="submission" date="2017-03" db="EMBL/GenBank/DDBJ databases">
        <title>Genome Survey of Euroglyphus maynei.</title>
        <authorList>
            <person name="Arlian L.G."/>
            <person name="Morgan M.S."/>
            <person name="Rider S.D."/>
        </authorList>
    </citation>
    <scope>NUCLEOTIDE SEQUENCE [LARGE SCALE GENOMIC DNA]</scope>
    <source>
        <strain evidence="1">Arlian Lab</strain>
        <tissue evidence="1">Whole body</tissue>
    </source>
</reference>
<protein>
    <submittedName>
        <fullName evidence="1">Uncharacterized protein</fullName>
    </submittedName>
</protein>
<name>A0A1Y3BQW5_EURMA</name>
<dbReference type="Proteomes" id="UP000194236">
    <property type="component" value="Unassembled WGS sequence"/>
</dbReference>
<accession>A0A1Y3BQW5</accession>
<comment type="caution">
    <text evidence="1">The sequence shown here is derived from an EMBL/GenBank/DDBJ whole genome shotgun (WGS) entry which is preliminary data.</text>
</comment>
<evidence type="ECO:0000313" key="2">
    <source>
        <dbReference type="Proteomes" id="UP000194236"/>
    </source>
</evidence>
<dbReference type="AlphaFoldDB" id="A0A1Y3BQW5"/>
<organism evidence="1 2">
    <name type="scientific">Euroglyphus maynei</name>
    <name type="common">Mayne's house dust mite</name>
    <dbReference type="NCBI Taxonomy" id="6958"/>
    <lineage>
        <taxon>Eukaryota</taxon>
        <taxon>Metazoa</taxon>
        <taxon>Ecdysozoa</taxon>
        <taxon>Arthropoda</taxon>
        <taxon>Chelicerata</taxon>
        <taxon>Arachnida</taxon>
        <taxon>Acari</taxon>
        <taxon>Acariformes</taxon>
        <taxon>Sarcoptiformes</taxon>
        <taxon>Astigmata</taxon>
        <taxon>Psoroptidia</taxon>
        <taxon>Analgoidea</taxon>
        <taxon>Pyroglyphidae</taxon>
        <taxon>Pyroglyphinae</taxon>
        <taxon>Euroglyphus</taxon>
    </lineage>
</organism>
<keyword evidence="2" id="KW-1185">Reference proteome</keyword>
<sequence>MFTPRDRYDYGQLSCVAQNSIGKTRQPCIYTTIPYGPPEPIHKCIVDMYDSIDQYDDDNHNKSLPKIKCQYDYNGGIDTYCRLEIYRPIDQMLIWNMTDNVEHSNRIDFCVFDYPINWLMANISDQHESRIIKLNVLTFNQQGSSKPYVFYAHLPTVPSLPSSTLSNSLIPLILNHISDLNDTSSLMNDLNNHDQSIVSSYISIMQQKGRF</sequence>
<gene>
    <name evidence="1" type="ORF">BLA29_008362</name>
</gene>
<dbReference type="EMBL" id="MUJZ01008306">
    <property type="protein sequence ID" value="OTF82477.1"/>
    <property type="molecule type" value="Genomic_DNA"/>
</dbReference>
<dbReference type="OrthoDB" id="6434226at2759"/>
<proteinExistence type="predicted"/>